<feature type="region of interest" description="Disordered" evidence="1">
    <location>
        <begin position="80"/>
        <end position="120"/>
    </location>
</feature>
<feature type="compositionally biased region" description="Pro residues" evidence="1">
    <location>
        <begin position="85"/>
        <end position="98"/>
    </location>
</feature>
<keyword evidence="3" id="KW-1185">Reference proteome</keyword>
<name>A0AAD7JN57_9AGAR</name>
<evidence type="ECO:0000313" key="2">
    <source>
        <dbReference type="EMBL" id="KAJ7768413.1"/>
    </source>
</evidence>
<dbReference type="Proteomes" id="UP001215598">
    <property type="component" value="Unassembled WGS sequence"/>
</dbReference>
<evidence type="ECO:0000313" key="3">
    <source>
        <dbReference type="Proteomes" id="UP001215598"/>
    </source>
</evidence>
<organism evidence="2 3">
    <name type="scientific">Mycena metata</name>
    <dbReference type="NCBI Taxonomy" id="1033252"/>
    <lineage>
        <taxon>Eukaryota</taxon>
        <taxon>Fungi</taxon>
        <taxon>Dikarya</taxon>
        <taxon>Basidiomycota</taxon>
        <taxon>Agaricomycotina</taxon>
        <taxon>Agaricomycetes</taxon>
        <taxon>Agaricomycetidae</taxon>
        <taxon>Agaricales</taxon>
        <taxon>Marasmiineae</taxon>
        <taxon>Mycenaceae</taxon>
        <taxon>Mycena</taxon>
    </lineage>
</organism>
<sequence>VARSCFGSRRSGRYVAIHPQFSQADTRQTRSGAIFASLLLTSTSFDVAPLLRAATALENDEQDDVEEISSDDEGDIALGELLSPALPPPSSAKPPPPILRTDPTPLHPNLDDTAPPPPKRRRVDVVQHMATHAPDIHPPPRRKVQARSHIKRRERRKAEIQVAGHVARAATVQAHVRPEHAIPTSLNAEELPAVHGGYSAIPENKHAKYGAKKHRTLQELIAVGFQLIRWDGITARPIVDAHGRIIAVLAGRPSDPDYVPAVQAAYAAMAQERQQATFAADLSRHRRGPFVALNCGIGYSKGQPVPSRINNGEHTAILQRLLGDHNIMRVATYASAAFNLWAPKVYCYYRDHDRRLRTKFPNLEPNFPKSVFSAAAFNFGLNVWTFKHRDVLNAPFGMCAITTMGPFDATKGGHIILWELKLVIEFPAASTILIPSATITHSNLPVQGGDERASFTQYTGGGLMRYVDNGFRTEAELEAVPHMGSFLQNVLGLTTWSFAKTTGYPFWVARGCVWRGG</sequence>
<protein>
    <submittedName>
        <fullName evidence="2">Uncharacterized protein</fullName>
    </submittedName>
</protein>
<dbReference type="Gene3D" id="3.60.130.30">
    <property type="match status" value="1"/>
</dbReference>
<feature type="non-terminal residue" evidence="2">
    <location>
        <position position="1"/>
    </location>
</feature>
<accession>A0AAD7JN57</accession>
<dbReference type="EMBL" id="JARKIB010000020">
    <property type="protein sequence ID" value="KAJ7768413.1"/>
    <property type="molecule type" value="Genomic_DNA"/>
</dbReference>
<gene>
    <name evidence="2" type="ORF">B0H16DRAFT_1308066</name>
</gene>
<feature type="region of interest" description="Disordered" evidence="1">
    <location>
        <begin position="132"/>
        <end position="160"/>
    </location>
</feature>
<reference evidence="2" key="1">
    <citation type="submission" date="2023-03" db="EMBL/GenBank/DDBJ databases">
        <title>Massive genome expansion in bonnet fungi (Mycena s.s.) driven by repeated elements and novel gene families across ecological guilds.</title>
        <authorList>
            <consortium name="Lawrence Berkeley National Laboratory"/>
            <person name="Harder C.B."/>
            <person name="Miyauchi S."/>
            <person name="Viragh M."/>
            <person name="Kuo A."/>
            <person name="Thoen E."/>
            <person name="Andreopoulos B."/>
            <person name="Lu D."/>
            <person name="Skrede I."/>
            <person name="Drula E."/>
            <person name="Henrissat B."/>
            <person name="Morin E."/>
            <person name="Kohler A."/>
            <person name="Barry K."/>
            <person name="LaButti K."/>
            <person name="Morin E."/>
            <person name="Salamov A."/>
            <person name="Lipzen A."/>
            <person name="Mereny Z."/>
            <person name="Hegedus B."/>
            <person name="Baldrian P."/>
            <person name="Stursova M."/>
            <person name="Weitz H."/>
            <person name="Taylor A."/>
            <person name="Grigoriev I.V."/>
            <person name="Nagy L.G."/>
            <person name="Martin F."/>
            <person name="Kauserud H."/>
        </authorList>
    </citation>
    <scope>NUCLEOTIDE SEQUENCE</scope>
    <source>
        <strain evidence="2">CBHHK182m</strain>
    </source>
</reference>
<dbReference type="AlphaFoldDB" id="A0AAD7JN57"/>
<feature type="compositionally biased region" description="Basic residues" evidence="1">
    <location>
        <begin position="139"/>
        <end position="155"/>
    </location>
</feature>
<comment type="caution">
    <text evidence="2">The sequence shown here is derived from an EMBL/GenBank/DDBJ whole genome shotgun (WGS) entry which is preliminary data.</text>
</comment>
<evidence type="ECO:0000256" key="1">
    <source>
        <dbReference type="SAM" id="MobiDB-lite"/>
    </source>
</evidence>
<proteinExistence type="predicted"/>